<dbReference type="eggNOG" id="KOG3947">
    <property type="taxonomic scope" value="Eukaryota"/>
</dbReference>
<dbReference type="Proteomes" id="UP000015241">
    <property type="component" value="Unassembled WGS sequence"/>
</dbReference>
<evidence type="ECO:0000313" key="3">
    <source>
        <dbReference type="Proteomes" id="UP000015241"/>
    </source>
</evidence>
<proteinExistence type="predicted"/>
<feature type="domain" description="Calcineurin-like phosphoesterase" evidence="1">
    <location>
        <begin position="32"/>
        <end position="234"/>
    </location>
</feature>
<dbReference type="InterPro" id="IPR051693">
    <property type="entry name" value="UPF0046_metallophosphoest"/>
</dbReference>
<dbReference type="InParanoid" id="S8DP74"/>
<dbReference type="CDD" id="cd07379">
    <property type="entry name" value="MPP_239FB"/>
    <property type="match status" value="1"/>
</dbReference>
<dbReference type="GO" id="GO:0016787">
    <property type="term" value="F:hydrolase activity"/>
    <property type="evidence" value="ECO:0007669"/>
    <property type="project" value="InterPro"/>
</dbReference>
<dbReference type="InterPro" id="IPR029052">
    <property type="entry name" value="Metallo-depent_PP-like"/>
</dbReference>
<dbReference type="Pfam" id="PF00149">
    <property type="entry name" value="Metallophos"/>
    <property type="match status" value="1"/>
</dbReference>
<dbReference type="PANTHER" id="PTHR12905:SF0">
    <property type="entry name" value="CALCINEURIN-LIKE PHOSPHOESTERASE DOMAIN-CONTAINING PROTEIN"/>
    <property type="match status" value="1"/>
</dbReference>
<keyword evidence="3" id="KW-1185">Reference proteome</keyword>
<protein>
    <recommendedName>
        <fullName evidence="1">Calcineurin-like phosphoesterase domain-containing protein</fullName>
    </recommendedName>
</protein>
<dbReference type="AlphaFoldDB" id="S8DP74"/>
<dbReference type="EMBL" id="KE504213">
    <property type="protein sequence ID" value="EPS95161.1"/>
    <property type="molecule type" value="Genomic_DNA"/>
</dbReference>
<dbReference type="InterPro" id="IPR004843">
    <property type="entry name" value="Calcineurin-like_PHP"/>
</dbReference>
<reference evidence="2 3" key="1">
    <citation type="journal article" date="2012" name="Science">
        <title>The Paleozoic origin of enzymatic lignin decomposition reconstructed from 31 fungal genomes.</title>
        <authorList>
            <person name="Floudas D."/>
            <person name="Binder M."/>
            <person name="Riley R."/>
            <person name="Barry K."/>
            <person name="Blanchette R.A."/>
            <person name="Henrissat B."/>
            <person name="Martinez A.T."/>
            <person name="Otillar R."/>
            <person name="Spatafora J.W."/>
            <person name="Yadav J.S."/>
            <person name="Aerts A."/>
            <person name="Benoit I."/>
            <person name="Boyd A."/>
            <person name="Carlson A."/>
            <person name="Copeland A."/>
            <person name="Coutinho P.M."/>
            <person name="de Vries R.P."/>
            <person name="Ferreira P."/>
            <person name="Findley K."/>
            <person name="Foster B."/>
            <person name="Gaskell J."/>
            <person name="Glotzer D."/>
            <person name="Gorecki P."/>
            <person name="Heitman J."/>
            <person name="Hesse C."/>
            <person name="Hori C."/>
            <person name="Igarashi K."/>
            <person name="Jurgens J.A."/>
            <person name="Kallen N."/>
            <person name="Kersten P."/>
            <person name="Kohler A."/>
            <person name="Kuees U."/>
            <person name="Kumar T.K.A."/>
            <person name="Kuo A."/>
            <person name="LaButti K."/>
            <person name="Larrondo L.F."/>
            <person name="Lindquist E."/>
            <person name="Ling A."/>
            <person name="Lombard V."/>
            <person name="Lucas S."/>
            <person name="Lundell T."/>
            <person name="Martin R."/>
            <person name="McLaughlin D.J."/>
            <person name="Morgenstern I."/>
            <person name="Morin E."/>
            <person name="Murat C."/>
            <person name="Nagy L.G."/>
            <person name="Nolan M."/>
            <person name="Ohm R.A."/>
            <person name="Patyshakuliyeva A."/>
            <person name="Rokas A."/>
            <person name="Ruiz-Duenas F.J."/>
            <person name="Sabat G."/>
            <person name="Salamov A."/>
            <person name="Samejima M."/>
            <person name="Schmutz J."/>
            <person name="Slot J.C."/>
            <person name="St John F."/>
            <person name="Stenlid J."/>
            <person name="Sun H."/>
            <person name="Sun S."/>
            <person name="Syed K."/>
            <person name="Tsang A."/>
            <person name="Wiebenga A."/>
            <person name="Young D."/>
            <person name="Pisabarro A."/>
            <person name="Eastwood D.C."/>
            <person name="Martin F."/>
            <person name="Cullen D."/>
            <person name="Grigoriev I.V."/>
            <person name="Hibbett D.S."/>
        </authorList>
    </citation>
    <scope>NUCLEOTIDE SEQUENCE</scope>
    <source>
        <strain evidence="3">FP-58527</strain>
    </source>
</reference>
<dbReference type="PANTHER" id="PTHR12905">
    <property type="entry name" value="METALLOPHOSPHOESTERASE"/>
    <property type="match status" value="1"/>
</dbReference>
<gene>
    <name evidence="2" type="ORF">FOMPIDRAFT_1054410</name>
</gene>
<dbReference type="HOGENOM" id="CLU_041441_4_0_1"/>
<dbReference type="SUPFAM" id="SSF56300">
    <property type="entry name" value="Metallo-dependent phosphatases"/>
    <property type="match status" value="1"/>
</dbReference>
<accession>S8DP74</accession>
<sequence>MIQRGLSSPTAAVYVKYDPEDPPPHPGPSWTRFVCISDTHSHIYQIPPGDVLLHAGDLSAGGALKRLKVTLDWLKTLPHPIKIFIAGNHDLCLDEDWQEGGYWANRSGEVIRRRDTLAARQLVRDVSLRESGTHYLQFESMDITTSAGRTWKVYGSPAAPRHSCGAFQYEYNHGKEIYARIPEGTEILLTHTPPYGTLNKTRKGAAAGCKDLARRLASDDLRQCRLHVFGHIHESHGAVLQEETRSSELTHGRVSVNAALAYGGQAVIVDLQN</sequence>
<evidence type="ECO:0000259" key="1">
    <source>
        <dbReference type="Pfam" id="PF00149"/>
    </source>
</evidence>
<dbReference type="OrthoDB" id="630188at2759"/>
<evidence type="ECO:0000313" key="2">
    <source>
        <dbReference type="EMBL" id="EPS95161.1"/>
    </source>
</evidence>
<name>S8DP74_FOMSC</name>
<organism evidence="2 3">
    <name type="scientific">Fomitopsis schrenkii</name>
    <name type="common">Brown rot fungus</name>
    <dbReference type="NCBI Taxonomy" id="2126942"/>
    <lineage>
        <taxon>Eukaryota</taxon>
        <taxon>Fungi</taxon>
        <taxon>Dikarya</taxon>
        <taxon>Basidiomycota</taxon>
        <taxon>Agaricomycotina</taxon>
        <taxon>Agaricomycetes</taxon>
        <taxon>Polyporales</taxon>
        <taxon>Fomitopsis</taxon>
    </lineage>
</organism>
<dbReference type="Gene3D" id="3.60.21.10">
    <property type="match status" value="1"/>
</dbReference>